<dbReference type="Gene3D" id="3.40.50.300">
    <property type="entry name" value="P-loop containing nucleotide triphosphate hydrolases"/>
    <property type="match status" value="1"/>
</dbReference>
<reference evidence="1 2" key="1">
    <citation type="submission" date="2016-10" db="EMBL/GenBank/DDBJ databases">
        <authorList>
            <person name="de Groot N.N."/>
        </authorList>
    </citation>
    <scope>NUCLEOTIDE SEQUENCE [LARGE SCALE GENOMIC DNA]</scope>
    <source>
        <strain evidence="1 2">DSM 14858</strain>
    </source>
</reference>
<dbReference type="RefSeq" id="WP_092762948.1">
    <property type="nucleotide sequence ID" value="NZ_FNZQ01000004.1"/>
</dbReference>
<dbReference type="OrthoDB" id="9777291at2"/>
<dbReference type="SUPFAM" id="SSF52540">
    <property type="entry name" value="P-loop containing nucleoside triphosphate hydrolases"/>
    <property type="match status" value="1"/>
</dbReference>
<dbReference type="InterPro" id="IPR027417">
    <property type="entry name" value="P-loop_NTPase"/>
</dbReference>
<accession>A0A1H7NXT0</accession>
<proteinExistence type="predicted"/>
<evidence type="ECO:0000313" key="2">
    <source>
        <dbReference type="Proteomes" id="UP000199283"/>
    </source>
</evidence>
<name>A0A1H7NXT0_9RHOB</name>
<evidence type="ECO:0000313" key="1">
    <source>
        <dbReference type="EMBL" id="SEL27808.1"/>
    </source>
</evidence>
<gene>
    <name evidence="1" type="ORF">SAMN04488526_2331</name>
</gene>
<dbReference type="EMBL" id="FNZQ01000004">
    <property type="protein sequence ID" value="SEL27808.1"/>
    <property type="molecule type" value="Genomic_DNA"/>
</dbReference>
<dbReference type="AlphaFoldDB" id="A0A1H7NXT0"/>
<protein>
    <recommendedName>
        <fullName evidence="3">ATPase</fullName>
    </recommendedName>
</protein>
<dbReference type="Proteomes" id="UP000199283">
    <property type="component" value="Unassembled WGS sequence"/>
</dbReference>
<keyword evidence="2" id="KW-1185">Reference proteome</keyword>
<sequence length="284" mass="31872">MIYDSPQAWRQAPDKRITFFGMSGLGKTHLSQILRGNGDWFHYSIDYRIGTAYMGEHINDNLKRHAMREPFLAKLLRTDSIYIGSNITFGNLSPLATFLGQPGDPARGGLPFDEYARRQELHHRAEVNALLDTPFFIERARDIYGYDNFVCDTGGSICEVIDPEDPEDPVMATLAANSLPVWIEGTPDHVETLVARFAHDPKPMCYRPEFLNEKWARHGGEDVDPNEFAIATYRDAIMARHPRYAAMARNWGVTVAAADVATTRDASDVTALVAEAIGKRRGRT</sequence>
<organism evidence="1 2">
    <name type="scientific">Jannaschia helgolandensis</name>
    <dbReference type="NCBI Taxonomy" id="188906"/>
    <lineage>
        <taxon>Bacteria</taxon>
        <taxon>Pseudomonadati</taxon>
        <taxon>Pseudomonadota</taxon>
        <taxon>Alphaproteobacteria</taxon>
        <taxon>Rhodobacterales</taxon>
        <taxon>Roseobacteraceae</taxon>
        <taxon>Jannaschia</taxon>
    </lineage>
</organism>
<evidence type="ECO:0008006" key="3">
    <source>
        <dbReference type="Google" id="ProtNLM"/>
    </source>
</evidence>
<dbReference type="STRING" id="188906.SAMN04488526_2331"/>